<reference evidence="11 12" key="1">
    <citation type="submission" date="2022-06" db="EMBL/GenBank/DDBJ databases">
        <title>Genomic Encyclopedia of Archaeal and Bacterial Type Strains, Phase II (KMG-II): from individual species to whole genera.</title>
        <authorList>
            <person name="Goeker M."/>
        </authorList>
    </citation>
    <scope>NUCLEOTIDE SEQUENCE [LARGE SCALE GENOMIC DNA]</scope>
    <source>
        <strain evidence="11 12">DSM 44693</strain>
    </source>
</reference>
<evidence type="ECO:0000256" key="1">
    <source>
        <dbReference type="ARBA" id="ARBA00000085"/>
    </source>
</evidence>
<keyword evidence="4" id="KW-0808">Transferase</keyword>
<dbReference type="Gene3D" id="1.20.5.1930">
    <property type="match status" value="1"/>
</dbReference>
<keyword evidence="12" id="KW-1185">Reference proteome</keyword>
<dbReference type="InterPro" id="IPR050482">
    <property type="entry name" value="Sensor_HK_TwoCompSys"/>
</dbReference>
<keyword evidence="9" id="KW-0812">Transmembrane</keyword>
<dbReference type="InterPro" id="IPR036890">
    <property type="entry name" value="HATPase_C_sf"/>
</dbReference>
<evidence type="ECO:0000256" key="9">
    <source>
        <dbReference type="SAM" id="Phobius"/>
    </source>
</evidence>
<dbReference type="Gene3D" id="3.30.565.10">
    <property type="entry name" value="Histidine kinase-like ATPase, C-terminal domain"/>
    <property type="match status" value="1"/>
</dbReference>
<protein>
    <recommendedName>
        <fullName evidence="2">histidine kinase</fullName>
        <ecNumber evidence="2">2.7.13.3</ecNumber>
    </recommendedName>
</protein>
<comment type="catalytic activity">
    <reaction evidence="1">
        <text>ATP + protein L-histidine = ADP + protein N-phospho-L-histidine.</text>
        <dbReference type="EC" id="2.7.13.3"/>
    </reaction>
</comment>
<organism evidence="11 12">
    <name type="scientific">Williamsia maris</name>
    <dbReference type="NCBI Taxonomy" id="72806"/>
    <lineage>
        <taxon>Bacteria</taxon>
        <taxon>Bacillati</taxon>
        <taxon>Actinomycetota</taxon>
        <taxon>Actinomycetes</taxon>
        <taxon>Mycobacteriales</taxon>
        <taxon>Nocardiaceae</taxon>
        <taxon>Williamsia</taxon>
    </lineage>
</organism>
<dbReference type="EC" id="2.7.13.3" evidence="2"/>
<evidence type="ECO:0000313" key="11">
    <source>
        <dbReference type="EMBL" id="MCP2177470.1"/>
    </source>
</evidence>
<evidence type="ECO:0000256" key="5">
    <source>
        <dbReference type="ARBA" id="ARBA00022741"/>
    </source>
</evidence>
<evidence type="ECO:0000256" key="6">
    <source>
        <dbReference type="ARBA" id="ARBA00022777"/>
    </source>
</evidence>
<keyword evidence="3" id="KW-0597">Phosphoprotein</keyword>
<name>A0ABT1HHW7_9NOCA</name>
<sequence>MSARPVAGPNATLRRRAATTGVVALSLFCTLMTAGLSGISGTPGWNIAFGCVLNLVAGVGLVWRHRSPWAVLAVAVVGPLFFSTDATAALVALYAVACAFRDRRLLIASLAVYAACVVSLTYDAFRRRDYSVLTMGVDGPRYDGGPDTSAVPIPEWDVPVWVPFLVAAALVGAVLSLALLRRAQSDLVSVSSTLDRTTKESVVIREEMILAAERARIARDMHDTLAATLSRISLTAGGLQVSSADGPERVANTASLIQKTAHDGLDELKRIIGVLRGEGDPGRPTGSQNLDGVADLVGSARNAGVRAVLVVDVAPGRVGHLCSHVTYRVVRESLTNAQRHAHGTPVSVVVRGDPATGVRVEVRNPMARTLVHVGGTGTGLQGVAEEIRQVGGTFDAREWAGEFVVTAWLPWHS</sequence>
<dbReference type="Pfam" id="PF07730">
    <property type="entry name" value="HisKA_3"/>
    <property type="match status" value="1"/>
</dbReference>
<feature type="domain" description="Signal transduction histidine kinase subgroup 3 dimerisation and phosphoacceptor" evidence="10">
    <location>
        <begin position="213"/>
        <end position="277"/>
    </location>
</feature>
<feature type="transmembrane region" description="Helical" evidence="9">
    <location>
        <begin position="105"/>
        <end position="125"/>
    </location>
</feature>
<feature type="transmembrane region" description="Helical" evidence="9">
    <location>
        <begin position="69"/>
        <end position="93"/>
    </location>
</feature>
<gene>
    <name evidence="11" type="ORF">LX13_003298</name>
</gene>
<comment type="caution">
    <text evidence="11">The sequence shown here is derived from an EMBL/GenBank/DDBJ whole genome shotgun (WGS) entry which is preliminary data.</text>
</comment>
<evidence type="ECO:0000256" key="7">
    <source>
        <dbReference type="ARBA" id="ARBA00022840"/>
    </source>
</evidence>
<dbReference type="PANTHER" id="PTHR24421:SF10">
    <property type="entry name" value="NITRATE_NITRITE SENSOR PROTEIN NARQ"/>
    <property type="match status" value="1"/>
</dbReference>
<evidence type="ECO:0000256" key="8">
    <source>
        <dbReference type="ARBA" id="ARBA00023012"/>
    </source>
</evidence>
<dbReference type="Proteomes" id="UP001206895">
    <property type="component" value="Unassembled WGS sequence"/>
</dbReference>
<keyword evidence="6 11" id="KW-0418">Kinase</keyword>
<dbReference type="EMBL" id="JAMTCJ010000003">
    <property type="protein sequence ID" value="MCP2177470.1"/>
    <property type="molecule type" value="Genomic_DNA"/>
</dbReference>
<keyword evidence="9" id="KW-0472">Membrane</keyword>
<evidence type="ECO:0000256" key="4">
    <source>
        <dbReference type="ARBA" id="ARBA00022679"/>
    </source>
</evidence>
<dbReference type="GO" id="GO:0016301">
    <property type="term" value="F:kinase activity"/>
    <property type="evidence" value="ECO:0007669"/>
    <property type="project" value="UniProtKB-KW"/>
</dbReference>
<evidence type="ECO:0000313" key="12">
    <source>
        <dbReference type="Proteomes" id="UP001206895"/>
    </source>
</evidence>
<evidence type="ECO:0000256" key="2">
    <source>
        <dbReference type="ARBA" id="ARBA00012438"/>
    </source>
</evidence>
<proteinExistence type="predicted"/>
<feature type="transmembrane region" description="Helical" evidence="9">
    <location>
        <begin position="160"/>
        <end position="180"/>
    </location>
</feature>
<evidence type="ECO:0000259" key="10">
    <source>
        <dbReference type="Pfam" id="PF07730"/>
    </source>
</evidence>
<dbReference type="PANTHER" id="PTHR24421">
    <property type="entry name" value="NITRATE/NITRITE SENSOR PROTEIN NARX-RELATED"/>
    <property type="match status" value="1"/>
</dbReference>
<keyword evidence="5" id="KW-0547">Nucleotide-binding</keyword>
<dbReference type="RefSeq" id="WP_253662402.1">
    <property type="nucleotide sequence ID" value="NZ_BAAAJQ010000001.1"/>
</dbReference>
<dbReference type="SUPFAM" id="SSF55874">
    <property type="entry name" value="ATPase domain of HSP90 chaperone/DNA topoisomerase II/histidine kinase"/>
    <property type="match status" value="1"/>
</dbReference>
<keyword evidence="7" id="KW-0067">ATP-binding</keyword>
<evidence type="ECO:0000256" key="3">
    <source>
        <dbReference type="ARBA" id="ARBA00022553"/>
    </source>
</evidence>
<dbReference type="InterPro" id="IPR011712">
    <property type="entry name" value="Sig_transdc_His_kin_sub3_dim/P"/>
</dbReference>
<accession>A0ABT1HHW7</accession>
<feature type="transmembrane region" description="Helical" evidence="9">
    <location>
        <begin position="17"/>
        <end position="37"/>
    </location>
</feature>
<keyword evidence="9" id="KW-1133">Transmembrane helix</keyword>
<keyword evidence="8" id="KW-0902">Two-component regulatory system</keyword>